<sequence length="535" mass="61341">MIKFAIKHIKKRAQFFKYCVGGGTAFIVDFSLLYIFTEFLGLWYLWSASASFIIAVYVNYLIQKFWTFKSSGQRALRQFLVFSAVQIVGLFINNTTIYILVESFGLWYMFSKAAAAAIVLIWNFWASKMFVFNDKFLNQKAQIIIAAEIFPPDIGGPATYTYRIAKYLANQKINFKIICYATVIPKKSREEFGRRVTRISSFLPLAIKYFIYFINLFVLSLSISAKVIYAQGPVASGLPAVLVGKILRKRVVIKIVGDYGWEQARMFHASERSIDDWQHQRVFKAQNSLINLKLKFICQVQKFVARQANAIIVPSHYLKNLVIAWGVREQKIKVIYNAVDFQFYELHSQKEAKEKIKIDGDLILTVGRLIPWKGMDTLISIMPEIKKINPCFKLVIAGSGSEEKNLKLLIKDLKLTSSVIMAGRLSQQEMSKFYQASSLFVLNSSYEGLSHVILEAMYYKLPIIASAVGGNPELIQDDYNGCLVEYNNKQAWLAAIKRLWESNSLRERFCSSPLVKMDVFSFDHMVRDTIKILNF</sequence>
<evidence type="ECO:0000259" key="8">
    <source>
        <dbReference type="Pfam" id="PF13439"/>
    </source>
</evidence>
<dbReference type="PANTHER" id="PTHR45947">
    <property type="entry name" value="SULFOQUINOVOSYL TRANSFERASE SQD2"/>
    <property type="match status" value="1"/>
</dbReference>
<name>A0A1F6FP47_9BACT</name>
<dbReference type="CDD" id="cd03801">
    <property type="entry name" value="GT4_PimA-like"/>
    <property type="match status" value="1"/>
</dbReference>
<dbReference type="GO" id="GO:0016020">
    <property type="term" value="C:membrane"/>
    <property type="evidence" value="ECO:0007669"/>
    <property type="project" value="UniProtKB-SubCell"/>
</dbReference>
<evidence type="ECO:0000313" key="9">
    <source>
        <dbReference type="EMBL" id="OGG87625.1"/>
    </source>
</evidence>
<dbReference type="Pfam" id="PF00534">
    <property type="entry name" value="Glycos_transf_1"/>
    <property type="match status" value="1"/>
</dbReference>
<feature type="transmembrane region" description="Helical" evidence="5">
    <location>
        <begin position="42"/>
        <end position="60"/>
    </location>
</feature>
<evidence type="ECO:0000313" key="10">
    <source>
        <dbReference type="Proteomes" id="UP000179136"/>
    </source>
</evidence>
<gene>
    <name evidence="9" type="ORF">A3B87_00720</name>
</gene>
<feature type="domain" description="GtrA/DPMS transmembrane" evidence="7">
    <location>
        <begin position="17"/>
        <end position="132"/>
    </location>
</feature>
<evidence type="ECO:0008006" key="11">
    <source>
        <dbReference type="Google" id="ProtNLM"/>
    </source>
</evidence>
<feature type="domain" description="Glycosyltransferase subfamily 4-like N-terminal" evidence="8">
    <location>
        <begin position="154"/>
        <end position="342"/>
    </location>
</feature>
<comment type="caution">
    <text evidence="9">The sequence shown here is derived from an EMBL/GenBank/DDBJ whole genome shotgun (WGS) entry which is preliminary data.</text>
</comment>
<dbReference type="Proteomes" id="UP000179136">
    <property type="component" value="Unassembled WGS sequence"/>
</dbReference>
<feature type="transmembrane region" description="Helical" evidence="5">
    <location>
        <begin position="106"/>
        <end position="125"/>
    </location>
</feature>
<dbReference type="PANTHER" id="PTHR45947:SF3">
    <property type="entry name" value="SULFOQUINOVOSYL TRANSFERASE SQD2"/>
    <property type="match status" value="1"/>
</dbReference>
<dbReference type="AlphaFoldDB" id="A0A1F6FP47"/>
<keyword evidence="2 5" id="KW-0812">Transmembrane</keyword>
<dbReference type="SUPFAM" id="SSF53756">
    <property type="entry name" value="UDP-Glycosyltransferase/glycogen phosphorylase"/>
    <property type="match status" value="1"/>
</dbReference>
<dbReference type="InterPro" id="IPR001296">
    <property type="entry name" value="Glyco_trans_1"/>
</dbReference>
<evidence type="ECO:0000256" key="3">
    <source>
        <dbReference type="ARBA" id="ARBA00022989"/>
    </source>
</evidence>
<proteinExistence type="predicted"/>
<dbReference type="InterPro" id="IPR007267">
    <property type="entry name" value="GtrA_DPMS_TM"/>
</dbReference>
<evidence type="ECO:0000256" key="4">
    <source>
        <dbReference type="ARBA" id="ARBA00023136"/>
    </source>
</evidence>
<evidence type="ECO:0000256" key="2">
    <source>
        <dbReference type="ARBA" id="ARBA00022692"/>
    </source>
</evidence>
<evidence type="ECO:0000259" key="7">
    <source>
        <dbReference type="Pfam" id="PF04138"/>
    </source>
</evidence>
<reference evidence="9 10" key="1">
    <citation type="journal article" date="2016" name="Nat. Commun.">
        <title>Thousands of microbial genomes shed light on interconnected biogeochemical processes in an aquifer system.</title>
        <authorList>
            <person name="Anantharaman K."/>
            <person name="Brown C.T."/>
            <person name="Hug L.A."/>
            <person name="Sharon I."/>
            <person name="Castelle C.J."/>
            <person name="Probst A.J."/>
            <person name="Thomas B.C."/>
            <person name="Singh A."/>
            <person name="Wilkins M.J."/>
            <person name="Karaoz U."/>
            <person name="Brodie E.L."/>
            <person name="Williams K.H."/>
            <person name="Hubbard S.S."/>
            <person name="Banfield J.F."/>
        </authorList>
    </citation>
    <scope>NUCLEOTIDE SEQUENCE [LARGE SCALE GENOMIC DNA]</scope>
</reference>
<evidence type="ECO:0000256" key="1">
    <source>
        <dbReference type="ARBA" id="ARBA00004141"/>
    </source>
</evidence>
<feature type="transmembrane region" description="Helical" evidence="5">
    <location>
        <begin position="15"/>
        <end position="36"/>
    </location>
</feature>
<feature type="transmembrane region" description="Helical" evidence="5">
    <location>
        <begin position="202"/>
        <end position="222"/>
    </location>
</feature>
<keyword evidence="3 5" id="KW-1133">Transmembrane helix</keyword>
<dbReference type="STRING" id="1798561.A3B87_00720"/>
<evidence type="ECO:0000259" key="6">
    <source>
        <dbReference type="Pfam" id="PF00534"/>
    </source>
</evidence>
<feature type="transmembrane region" description="Helical" evidence="5">
    <location>
        <begin position="80"/>
        <end position="100"/>
    </location>
</feature>
<dbReference type="InterPro" id="IPR050194">
    <property type="entry name" value="Glycosyltransferase_grp1"/>
</dbReference>
<dbReference type="Gene3D" id="3.40.50.2000">
    <property type="entry name" value="Glycogen Phosphorylase B"/>
    <property type="match status" value="2"/>
</dbReference>
<organism evidence="9 10">
    <name type="scientific">Candidatus Kuenenbacteria bacterium RIFCSPHIGHO2_02_FULL_39_13</name>
    <dbReference type="NCBI Taxonomy" id="1798561"/>
    <lineage>
        <taxon>Bacteria</taxon>
        <taxon>Candidatus Kueneniibacteriota</taxon>
    </lineage>
</organism>
<dbReference type="Pfam" id="PF13439">
    <property type="entry name" value="Glyco_transf_4"/>
    <property type="match status" value="1"/>
</dbReference>
<keyword evidence="4 5" id="KW-0472">Membrane</keyword>
<dbReference type="Pfam" id="PF04138">
    <property type="entry name" value="GtrA_DPMS_TM"/>
    <property type="match status" value="1"/>
</dbReference>
<dbReference type="EMBL" id="MFMW01000005">
    <property type="protein sequence ID" value="OGG87625.1"/>
    <property type="molecule type" value="Genomic_DNA"/>
</dbReference>
<evidence type="ECO:0000256" key="5">
    <source>
        <dbReference type="SAM" id="Phobius"/>
    </source>
</evidence>
<accession>A0A1F6FP47</accession>
<dbReference type="GO" id="GO:0016757">
    <property type="term" value="F:glycosyltransferase activity"/>
    <property type="evidence" value="ECO:0007669"/>
    <property type="project" value="InterPro"/>
</dbReference>
<dbReference type="InterPro" id="IPR028098">
    <property type="entry name" value="Glyco_trans_4-like_N"/>
</dbReference>
<feature type="domain" description="Glycosyl transferase family 1" evidence="6">
    <location>
        <begin position="351"/>
        <end position="509"/>
    </location>
</feature>
<comment type="subcellular location">
    <subcellularLocation>
        <location evidence="1">Membrane</location>
        <topology evidence="1">Multi-pass membrane protein</topology>
    </subcellularLocation>
</comment>
<dbReference type="GO" id="GO:0000271">
    <property type="term" value="P:polysaccharide biosynthetic process"/>
    <property type="evidence" value="ECO:0007669"/>
    <property type="project" value="InterPro"/>
</dbReference>
<protein>
    <recommendedName>
        <fullName evidence="11">Glycosyl transferase family 1 domain-containing protein</fullName>
    </recommendedName>
</protein>